<proteinExistence type="predicted"/>
<gene>
    <name evidence="1" type="ORF">Q9S78_03560</name>
</gene>
<name>A0ABU3GGA6_9MICO</name>
<comment type="caution">
    <text evidence="1">The sequence shown here is derived from an EMBL/GenBank/DDBJ whole genome shotgun (WGS) entry which is preliminary data.</text>
</comment>
<evidence type="ECO:0000313" key="1">
    <source>
        <dbReference type="EMBL" id="MDT3329738.1"/>
    </source>
</evidence>
<evidence type="ECO:0008006" key="3">
    <source>
        <dbReference type="Google" id="ProtNLM"/>
    </source>
</evidence>
<accession>A0ABU3GGA6</accession>
<dbReference type="EMBL" id="JAUZVT010000001">
    <property type="protein sequence ID" value="MDT3329738.1"/>
    <property type="molecule type" value="Genomic_DNA"/>
</dbReference>
<protein>
    <recommendedName>
        <fullName evidence="3">Glycosyl transferases group 1</fullName>
    </recommendedName>
</protein>
<evidence type="ECO:0000313" key="2">
    <source>
        <dbReference type="Proteomes" id="UP001262835"/>
    </source>
</evidence>
<sequence>MISAPPLLLVLGPEGHGVTRYGRDVADAVLARDAGARVVQVADVAAGDRVLAEVDAGAPVHLHATDRLFGTTPEDAAEVVERWARLSRLSLTLHDVPQPSDGTMFERRRTAYARMIAAAERVAVNSRHEQLLMAEFLPGTAPAHAVALGTRTDVARVSSVGADRDLRVLIAGFVYPGKGHRAAVVAAARAAETLRSRGEDVGEVAVRAIGAPSRGHEDDVLRLRDEAARLGVAFEVTGFLDDAAFGRELVAPGIPLAAHEHVSASRSMLDWVEAGRRPLVVDSRYAAEMDELRPGTIARYTADELAPRLADAWLDPASTRLAAEASLAPTLDDVATSYLAWWASA</sequence>
<dbReference type="RefSeq" id="WP_311858739.1">
    <property type="nucleotide sequence ID" value="NZ_JAUZVT010000001.1"/>
</dbReference>
<reference evidence="1 2" key="1">
    <citation type="submission" date="2023-08" db="EMBL/GenBank/DDBJ databases">
        <title>Microbacterium aquilitoris sp. nov. and Microbacterium gwkjibeachense sp. nov., isolated from beach.</title>
        <authorList>
            <person name="Lee S.D."/>
            <person name="Yang H."/>
            <person name="Kim I."/>
        </authorList>
    </citation>
    <scope>NUCLEOTIDE SEQUENCE [LARGE SCALE GENOMIC DNA]</scope>
    <source>
        <strain evidence="1 2">KSW-18</strain>
    </source>
</reference>
<organism evidence="1 2">
    <name type="scientific">Microbacterium aquilitoris</name>
    <dbReference type="NCBI Taxonomy" id="3067307"/>
    <lineage>
        <taxon>Bacteria</taxon>
        <taxon>Bacillati</taxon>
        <taxon>Actinomycetota</taxon>
        <taxon>Actinomycetes</taxon>
        <taxon>Micrococcales</taxon>
        <taxon>Microbacteriaceae</taxon>
        <taxon>Microbacterium</taxon>
    </lineage>
</organism>
<keyword evidence="2" id="KW-1185">Reference proteome</keyword>
<dbReference type="Proteomes" id="UP001262835">
    <property type="component" value="Unassembled WGS sequence"/>
</dbReference>